<feature type="transmembrane region" description="Helical" evidence="1">
    <location>
        <begin position="341"/>
        <end position="361"/>
    </location>
</feature>
<feature type="transmembrane region" description="Helical" evidence="1">
    <location>
        <begin position="12"/>
        <end position="32"/>
    </location>
</feature>
<keyword evidence="3" id="KW-0012">Acyltransferase</keyword>
<dbReference type="RefSeq" id="WP_161259210.1">
    <property type="nucleotide sequence ID" value="NZ_WXEY01000017.1"/>
</dbReference>
<feature type="transmembrane region" description="Helical" evidence="1">
    <location>
        <begin position="52"/>
        <end position="73"/>
    </location>
</feature>
<organism evidence="3 4">
    <name type="scientific">Heliomicrobium undosum</name>
    <dbReference type="NCBI Taxonomy" id="121734"/>
    <lineage>
        <taxon>Bacteria</taxon>
        <taxon>Bacillati</taxon>
        <taxon>Bacillota</taxon>
        <taxon>Clostridia</taxon>
        <taxon>Eubacteriales</taxon>
        <taxon>Heliobacteriaceae</taxon>
        <taxon>Heliomicrobium</taxon>
    </lineage>
</organism>
<keyword evidence="1" id="KW-0812">Transmembrane</keyword>
<dbReference type="GO" id="GO:0016747">
    <property type="term" value="F:acyltransferase activity, transferring groups other than amino-acyl groups"/>
    <property type="evidence" value="ECO:0007669"/>
    <property type="project" value="InterPro"/>
</dbReference>
<feature type="domain" description="Acyltransferase 3" evidence="2">
    <location>
        <begin position="9"/>
        <end position="357"/>
    </location>
</feature>
<gene>
    <name evidence="3" type="ORF">GTO91_13275</name>
</gene>
<dbReference type="Pfam" id="PF01757">
    <property type="entry name" value="Acyl_transf_3"/>
    <property type="match status" value="1"/>
</dbReference>
<keyword evidence="1" id="KW-1133">Transmembrane helix</keyword>
<sequence length="386" mass="44581">MGLRNERLYFIDNLRVFIIYLVIALHTAMGYMTYAPEWWYVVDHQRSLAFDIFVLIVDVFIMPAMFFFAGYFAMPSLLRSGAVGFMGDKLRRIVLPWIVGVLFLAPPISYMILFSRSPQAPDYIDFWFNKFFGPYYQHAHYWFLGVLALFFLLLTLAHQWKPEAFEPEIMARKPAIWTFALFAAATTAAFIVGNIFYPADAWVNAGYLFMLQPVRFVMYALYFLFGVYGWKQGWFTAGGYQPSLAGWSLFGVAACILFILYRLNFLAPANLAEKAGHGAVHAIFSMAALFALIALFQRFVDNGAWLWRRLSHHSYGIYYLHQLVLLPLAYLLKGIDISPWLKFSIVSVSTMAICFFVLEITKMAGGRRNRRDAVQWREETERALIR</sequence>
<accession>A0A845L7A3</accession>
<feature type="transmembrane region" description="Helical" evidence="1">
    <location>
        <begin position="317"/>
        <end position="335"/>
    </location>
</feature>
<reference evidence="3 4" key="1">
    <citation type="submission" date="2020-01" db="EMBL/GenBank/DDBJ databases">
        <title>Whole-genome sequence of Heliobacterium undosum DSM 13378.</title>
        <authorList>
            <person name="Kyndt J.A."/>
            <person name="Meyer T.E."/>
        </authorList>
    </citation>
    <scope>NUCLEOTIDE SEQUENCE [LARGE SCALE GENOMIC DNA]</scope>
    <source>
        <strain evidence="3 4">DSM 13378</strain>
    </source>
</reference>
<protein>
    <submittedName>
        <fullName evidence="3">Acyltransferase family protein</fullName>
    </submittedName>
</protein>
<proteinExistence type="predicted"/>
<feature type="transmembrane region" description="Helical" evidence="1">
    <location>
        <begin position="209"/>
        <end position="230"/>
    </location>
</feature>
<feature type="transmembrane region" description="Helical" evidence="1">
    <location>
        <begin position="175"/>
        <end position="197"/>
    </location>
</feature>
<dbReference type="EMBL" id="WXEY01000017">
    <property type="protein sequence ID" value="MZP30684.1"/>
    <property type="molecule type" value="Genomic_DNA"/>
</dbReference>
<feature type="transmembrane region" description="Helical" evidence="1">
    <location>
        <begin position="242"/>
        <end position="263"/>
    </location>
</feature>
<comment type="caution">
    <text evidence="3">The sequence shown here is derived from an EMBL/GenBank/DDBJ whole genome shotgun (WGS) entry which is preliminary data.</text>
</comment>
<keyword evidence="4" id="KW-1185">Reference proteome</keyword>
<evidence type="ECO:0000256" key="1">
    <source>
        <dbReference type="SAM" id="Phobius"/>
    </source>
</evidence>
<name>A0A845L7A3_9FIRM</name>
<dbReference type="InterPro" id="IPR050623">
    <property type="entry name" value="Glucan_succinyl_AcylTrfase"/>
</dbReference>
<keyword evidence="1" id="KW-0472">Membrane</keyword>
<evidence type="ECO:0000313" key="3">
    <source>
        <dbReference type="EMBL" id="MZP30684.1"/>
    </source>
</evidence>
<feature type="transmembrane region" description="Helical" evidence="1">
    <location>
        <begin position="94"/>
        <end position="115"/>
    </location>
</feature>
<evidence type="ECO:0000313" key="4">
    <source>
        <dbReference type="Proteomes" id="UP000463470"/>
    </source>
</evidence>
<dbReference type="OrthoDB" id="5446016at2"/>
<dbReference type="Proteomes" id="UP000463470">
    <property type="component" value="Unassembled WGS sequence"/>
</dbReference>
<feature type="transmembrane region" description="Helical" evidence="1">
    <location>
        <begin position="275"/>
        <end position="296"/>
    </location>
</feature>
<keyword evidence="3" id="KW-0808">Transferase</keyword>
<dbReference type="AlphaFoldDB" id="A0A845L7A3"/>
<dbReference type="InterPro" id="IPR002656">
    <property type="entry name" value="Acyl_transf_3_dom"/>
</dbReference>
<feature type="transmembrane region" description="Helical" evidence="1">
    <location>
        <begin position="135"/>
        <end position="154"/>
    </location>
</feature>
<evidence type="ECO:0000259" key="2">
    <source>
        <dbReference type="Pfam" id="PF01757"/>
    </source>
</evidence>
<dbReference type="PANTHER" id="PTHR36927">
    <property type="entry name" value="BLR4337 PROTEIN"/>
    <property type="match status" value="1"/>
</dbReference>